<accession>A0A0C3BZX2</accession>
<proteinExistence type="predicted"/>
<protein>
    <recommendedName>
        <fullName evidence="3">F-box domain-containing protein</fullName>
    </recommendedName>
</protein>
<keyword evidence="2" id="KW-1185">Reference proteome</keyword>
<reference evidence="1 2" key="1">
    <citation type="submission" date="2014-04" db="EMBL/GenBank/DDBJ databases">
        <authorList>
            <consortium name="DOE Joint Genome Institute"/>
            <person name="Kuo A."/>
            <person name="Gay G."/>
            <person name="Dore J."/>
            <person name="Kohler A."/>
            <person name="Nagy L.G."/>
            <person name="Floudas D."/>
            <person name="Copeland A."/>
            <person name="Barry K.W."/>
            <person name="Cichocki N."/>
            <person name="Veneault-Fourrey C."/>
            <person name="LaButti K."/>
            <person name="Lindquist E.A."/>
            <person name="Lipzen A."/>
            <person name="Lundell T."/>
            <person name="Morin E."/>
            <person name="Murat C."/>
            <person name="Sun H."/>
            <person name="Tunlid A."/>
            <person name="Henrissat B."/>
            <person name="Grigoriev I.V."/>
            <person name="Hibbett D.S."/>
            <person name="Martin F."/>
            <person name="Nordberg H.P."/>
            <person name="Cantor M.N."/>
            <person name="Hua S.X."/>
        </authorList>
    </citation>
    <scope>NUCLEOTIDE SEQUENCE [LARGE SCALE GENOMIC DNA]</scope>
    <source>
        <strain evidence="2">h7</strain>
    </source>
</reference>
<evidence type="ECO:0000313" key="2">
    <source>
        <dbReference type="Proteomes" id="UP000053424"/>
    </source>
</evidence>
<dbReference type="EMBL" id="KN831778">
    <property type="protein sequence ID" value="KIM42135.1"/>
    <property type="molecule type" value="Genomic_DNA"/>
</dbReference>
<name>A0A0C3BZX2_HEBCY</name>
<dbReference type="Proteomes" id="UP000053424">
    <property type="component" value="Unassembled WGS sequence"/>
</dbReference>
<evidence type="ECO:0008006" key="3">
    <source>
        <dbReference type="Google" id="ProtNLM"/>
    </source>
</evidence>
<dbReference type="HOGENOM" id="CLU_030662_0_0_1"/>
<gene>
    <name evidence="1" type="ORF">M413DRAFT_444602</name>
</gene>
<organism evidence="1 2">
    <name type="scientific">Hebeloma cylindrosporum</name>
    <dbReference type="NCBI Taxonomy" id="76867"/>
    <lineage>
        <taxon>Eukaryota</taxon>
        <taxon>Fungi</taxon>
        <taxon>Dikarya</taxon>
        <taxon>Basidiomycota</taxon>
        <taxon>Agaricomycotina</taxon>
        <taxon>Agaricomycetes</taxon>
        <taxon>Agaricomycetidae</taxon>
        <taxon>Agaricales</taxon>
        <taxon>Agaricineae</taxon>
        <taxon>Hymenogastraceae</taxon>
        <taxon>Hebeloma</taxon>
    </lineage>
</organism>
<reference evidence="2" key="2">
    <citation type="submission" date="2015-01" db="EMBL/GenBank/DDBJ databases">
        <title>Evolutionary Origins and Diversification of the Mycorrhizal Mutualists.</title>
        <authorList>
            <consortium name="DOE Joint Genome Institute"/>
            <consortium name="Mycorrhizal Genomics Consortium"/>
            <person name="Kohler A."/>
            <person name="Kuo A."/>
            <person name="Nagy L.G."/>
            <person name="Floudas D."/>
            <person name="Copeland A."/>
            <person name="Barry K.W."/>
            <person name="Cichocki N."/>
            <person name="Veneault-Fourrey C."/>
            <person name="LaButti K."/>
            <person name="Lindquist E.A."/>
            <person name="Lipzen A."/>
            <person name="Lundell T."/>
            <person name="Morin E."/>
            <person name="Murat C."/>
            <person name="Riley R."/>
            <person name="Ohm R."/>
            <person name="Sun H."/>
            <person name="Tunlid A."/>
            <person name="Henrissat B."/>
            <person name="Grigoriev I.V."/>
            <person name="Hibbett D.S."/>
            <person name="Martin F."/>
        </authorList>
    </citation>
    <scope>NUCLEOTIDE SEQUENCE [LARGE SCALE GENOMIC DNA]</scope>
    <source>
        <strain evidence="2">h7</strain>
    </source>
</reference>
<evidence type="ECO:0000313" key="1">
    <source>
        <dbReference type="EMBL" id="KIM42135.1"/>
    </source>
</evidence>
<dbReference type="OrthoDB" id="3045590at2759"/>
<sequence>MDPSIGDTSPPISKLTDDILHVIFSINADMADDSLWSRNDNKSYRALKVTRHTSQVSRYWRTFLLESPTIWAAVIDLELFRSSLENWREEVFRRCGRALLSVKGWVSWNALTDKDALINFFDTCWDRMKHFHVEVAYAALVGDETWLRILSRPATFLRSFKFQLQYYDSNEVHQLFPSSHNPEATPFSNVAPALRQFYQDPTTSISVLLRAPWLARLRVLELNFTSPQRPYATTIQVLDMLENLHLLEALSISARYLSQSSSTDSRPRQIKLPRLHHLGVAGRGLDNCIYFLDHITPQRKCTLSLHSETNPSLGPADEIGYGEKVDSLAKHFSVYAKALDWHNAQALTLSLSNQSVYATIHGKSCNVNSRFLDPPDNFHMKFRVEQILDSKSRDFLPFLRSIPSSILGILKVLDLHGLISSPHPQLHDFLTSLLSVETLITSNYAISRLLESSRNYSACFPSLNTLKLREFDNNRYGVSTNQDTVMDFLQWRTEGGRAIEILDLTLFPDACDQDFGFLEKVTGLRVRWRSRDGPVHEYVCGSGSPEMLDCRVYGFKFYGHGLAV</sequence>
<dbReference type="AlphaFoldDB" id="A0A0C3BZX2"/>